<dbReference type="RefSeq" id="WP_201936827.1">
    <property type="nucleotide sequence ID" value="NZ_JAERSG010000003.1"/>
</dbReference>
<reference evidence="4 5" key="1">
    <citation type="submission" date="2021-01" db="EMBL/GenBank/DDBJ databases">
        <title>Genome seq and assembly of Nocardiodes sp. G10.</title>
        <authorList>
            <person name="Chhetri G."/>
        </authorList>
    </citation>
    <scope>NUCLEOTIDE SEQUENCE [LARGE SCALE GENOMIC DNA]</scope>
    <source>
        <strain evidence="4 5">G10</strain>
    </source>
</reference>
<comment type="caution">
    <text evidence="4">The sequence shown here is derived from an EMBL/GenBank/DDBJ whole genome shotgun (WGS) entry which is preliminary data.</text>
</comment>
<dbReference type="Pfam" id="PF26003">
    <property type="entry name" value="Integrase_N_phage"/>
    <property type="match status" value="1"/>
</dbReference>
<dbReference type="InterPro" id="IPR044068">
    <property type="entry name" value="CB"/>
</dbReference>
<dbReference type="InterPro" id="IPR058717">
    <property type="entry name" value="Phage_L5_Integrase_N"/>
</dbReference>
<gene>
    <name evidence="4" type="ORF">JI751_12785</name>
</gene>
<dbReference type="EMBL" id="JAERSG010000003">
    <property type="protein sequence ID" value="MBL0748489.1"/>
    <property type="molecule type" value="Genomic_DNA"/>
</dbReference>
<protein>
    <recommendedName>
        <fullName evidence="3">Core-binding (CB) domain-containing protein</fullName>
    </recommendedName>
</protein>
<dbReference type="Gene3D" id="1.10.150.130">
    <property type="match status" value="1"/>
</dbReference>
<dbReference type="SUPFAM" id="SSF56349">
    <property type="entry name" value="DNA breaking-rejoining enzymes"/>
    <property type="match status" value="1"/>
</dbReference>
<feature type="domain" description="Core-binding (CB)" evidence="3">
    <location>
        <begin position="58"/>
        <end position="145"/>
    </location>
</feature>
<dbReference type="PROSITE" id="PS51900">
    <property type="entry name" value="CB"/>
    <property type="match status" value="1"/>
</dbReference>
<name>A0ABS1L9X6_9ACTN</name>
<keyword evidence="1 2" id="KW-0238">DNA-binding</keyword>
<dbReference type="InterPro" id="IPR010998">
    <property type="entry name" value="Integrase_recombinase_N"/>
</dbReference>
<keyword evidence="5" id="KW-1185">Reference proteome</keyword>
<evidence type="ECO:0000256" key="1">
    <source>
        <dbReference type="ARBA" id="ARBA00023125"/>
    </source>
</evidence>
<evidence type="ECO:0000259" key="3">
    <source>
        <dbReference type="PROSITE" id="PS51900"/>
    </source>
</evidence>
<evidence type="ECO:0000313" key="5">
    <source>
        <dbReference type="Proteomes" id="UP000636918"/>
    </source>
</evidence>
<sequence>MANIQKRPDGRWRARYRDEAGQEHAKHFTRKLDAQRWIDEVTTSLVIGQYVDPRAGKITFKEYAEQWRAAQVHRPTSEAYVEGVLRRHVYPIFGARPIGSVLPSEVQAWVKLLGTGDRAAKRKPLAPATVGVIHGVVSGIFRSAIRDRRIMANPCEGTRLPRVERRRVMPLTTAQVETLREHLPDDLKALVTLAAGTGMRQGERSSA</sequence>
<dbReference type="Proteomes" id="UP000636918">
    <property type="component" value="Unassembled WGS sequence"/>
</dbReference>
<evidence type="ECO:0000313" key="4">
    <source>
        <dbReference type="EMBL" id="MBL0748489.1"/>
    </source>
</evidence>
<evidence type="ECO:0000256" key="2">
    <source>
        <dbReference type="PROSITE-ProRule" id="PRU01248"/>
    </source>
</evidence>
<proteinExistence type="predicted"/>
<accession>A0ABS1L9X6</accession>
<dbReference type="InterPro" id="IPR011010">
    <property type="entry name" value="DNA_brk_join_enz"/>
</dbReference>
<organism evidence="4 5">
    <name type="scientific">Nocardioides baculatus</name>
    <dbReference type="NCBI Taxonomy" id="2801337"/>
    <lineage>
        <taxon>Bacteria</taxon>
        <taxon>Bacillati</taxon>
        <taxon>Actinomycetota</taxon>
        <taxon>Actinomycetes</taxon>
        <taxon>Propionibacteriales</taxon>
        <taxon>Nocardioidaceae</taxon>
        <taxon>Nocardioides</taxon>
    </lineage>
</organism>